<dbReference type="Gene3D" id="2.40.70.10">
    <property type="entry name" value="Acid Proteases"/>
    <property type="match status" value="1"/>
</dbReference>
<proteinExistence type="predicted"/>
<organism evidence="1">
    <name type="scientific">Pectinophora gossypiella</name>
    <name type="common">Cotton pink bollworm</name>
    <name type="synonym">Depressaria gossypiella</name>
    <dbReference type="NCBI Taxonomy" id="13191"/>
    <lineage>
        <taxon>Eukaryota</taxon>
        <taxon>Metazoa</taxon>
        <taxon>Ecdysozoa</taxon>
        <taxon>Arthropoda</taxon>
        <taxon>Hexapoda</taxon>
        <taxon>Insecta</taxon>
        <taxon>Pterygota</taxon>
        <taxon>Neoptera</taxon>
        <taxon>Endopterygota</taxon>
        <taxon>Lepidoptera</taxon>
        <taxon>Glossata</taxon>
        <taxon>Ditrysia</taxon>
        <taxon>Gelechioidea</taxon>
        <taxon>Gelechiidae</taxon>
        <taxon>Apatetrinae</taxon>
        <taxon>Pectinophora</taxon>
    </lineage>
</organism>
<sequence length="282" mass="31331">ELKISESTNDLPTLKTFKTFLNVRSRALEFMDPKMSRNTVPQKQNVTQMNPKVHHVTTTLTCVYCTENHRLFNCKKFAKDDTDVRRNFVQSNNLCFNCLTLGHSAFSCRQSTRCRICKKKHHSLLHPKNEVHSTDSSASAENGVVVATSSVSDTPQEATNQVTTCFATTSEQVLLATALVNAKDKTNGFVTLRCLVDQGSQASLITESAVQLLGLKKVQHKSCIMGLGSEQDHSIASKARVSLQIQSLHDNFSCSIQAFVLPKLTSVLPEKRVVIELWSEFA</sequence>
<dbReference type="SUPFAM" id="SSF57756">
    <property type="entry name" value="Retrovirus zinc finger-like domains"/>
    <property type="match status" value="1"/>
</dbReference>
<dbReference type="GO" id="GO:0003676">
    <property type="term" value="F:nucleic acid binding"/>
    <property type="evidence" value="ECO:0007669"/>
    <property type="project" value="InterPro"/>
</dbReference>
<dbReference type="AlphaFoldDB" id="A0A1E1WKM6"/>
<accession>A0A1E1WKM6</accession>
<dbReference type="GO" id="GO:0008270">
    <property type="term" value="F:zinc ion binding"/>
    <property type="evidence" value="ECO:0007669"/>
    <property type="project" value="InterPro"/>
</dbReference>
<dbReference type="OrthoDB" id="8033604at2759"/>
<reference evidence="1" key="1">
    <citation type="submission" date="2015-09" db="EMBL/GenBank/DDBJ databases">
        <title>De novo assembly of Pectinophora gossypiella (Pink Bollworm) gut transcriptome.</title>
        <authorList>
            <person name="Tassone E.E."/>
        </authorList>
    </citation>
    <scope>NUCLEOTIDE SEQUENCE</scope>
</reference>
<gene>
    <name evidence="1" type="ORF">g.1566</name>
</gene>
<evidence type="ECO:0000313" key="1">
    <source>
        <dbReference type="EMBL" id="JAT87411.1"/>
    </source>
</evidence>
<feature type="non-terminal residue" evidence="1">
    <location>
        <position position="1"/>
    </location>
</feature>
<protein>
    <submittedName>
        <fullName evidence="1">Uncharacterized protein</fullName>
    </submittedName>
</protein>
<feature type="non-terminal residue" evidence="1">
    <location>
        <position position="282"/>
    </location>
</feature>
<dbReference type="InterPro" id="IPR036875">
    <property type="entry name" value="Znf_CCHC_sf"/>
</dbReference>
<dbReference type="PANTHER" id="PTHR47331">
    <property type="entry name" value="PHD-TYPE DOMAIN-CONTAINING PROTEIN"/>
    <property type="match status" value="1"/>
</dbReference>
<dbReference type="EMBL" id="GDQN01003643">
    <property type="protein sequence ID" value="JAT87411.1"/>
    <property type="molecule type" value="Transcribed_RNA"/>
</dbReference>
<name>A0A1E1WKM6_PECGO</name>
<dbReference type="InterPro" id="IPR021109">
    <property type="entry name" value="Peptidase_aspartic_dom_sf"/>
</dbReference>